<evidence type="ECO:0000313" key="4">
    <source>
        <dbReference type="Proteomes" id="UP001155840"/>
    </source>
</evidence>
<accession>A0AA43ZKS7</accession>
<sequence length="195" mass="19560">MRGFLLAGLAFASAIPALTPSSVLASSIEYLGTPPASAPSVTVLHCTDCPALKPDARAVTYVVPDLAPGTDRTEVKDINGEMKLVRAEAWLGGSPVTFVSKASDEQIRIARGEPAMPPLTILATAAGDAGGGAAAATSMNVAVDAAMTTASLSPATAVSIASASVASSPLADQAPAEAESSSHDFDGQSLQLRLN</sequence>
<feature type="signal peptide" evidence="2">
    <location>
        <begin position="1"/>
        <end position="25"/>
    </location>
</feature>
<reference evidence="3" key="1">
    <citation type="submission" date="2020-03" db="EMBL/GenBank/DDBJ databases">
        <title>Ferranicluibacter endophyticum gen. nov., sp. nov., a new genus isolated from Rubus ulmifolius Schott. stem.</title>
        <authorList>
            <person name="Roca-Couso R."/>
            <person name="Flores-Felix J.D."/>
            <person name="Igual J.M."/>
            <person name="Rivas R."/>
        </authorList>
    </citation>
    <scope>NUCLEOTIDE SEQUENCE</scope>
    <source>
        <strain evidence="3">CRRU44</strain>
    </source>
</reference>
<dbReference type="NCBIfam" id="NF041110">
    <property type="entry name" value="HPE1_fam_CxxC"/>
    <property type="match status" value="1"/>
</dbReference>
<evidence type="ECO:0000256" key="1">
    <source>
        <dbReference type="SAM" id="MobiDB-lite"/>
    </source>
</evidence>
<keyword evidence="4" id="KW-1185">Reference proteome</keyword>
<evidence type="ECO:0000256" key="2">
    <source>
        <dbReference type="SAM" id="SignalP"/>
    </source>
</evidence>
<dbReference type="AlphaFoldDB" id="A0AA43ZKS7"/>
<dbReference type="InterPro" id="IPR049748">
    <property type="entry name" value="HPE1-like_N_CxxC"/>
</dbReference>
<comment type="caution">
    <text evidence="3">The sequence shown here is derived from an EMBL/GenBank/DDBJ whole genome shotgun (WGS) entry which is preliminary data.</text>
</comment>
<gene>
    <name evidence="3" type="ORF">G8E10_24390</name>
</gene>
<feature type="chain" id="PRO_5041279633" evidence="2">
    <location>
        <begin position="26"/>
        <end position="195"/>
    </location>
</feature>
<keyword evidence="2" id="KW-0732">Signal</keyword>
<proteinExistence type="predicted"/>
<name>A0AA43ZKS7_9HYPH</name>
<evidence type="ECO:0000313" key="3">
    <source>
        <dbReference type="EMBL" id="NHT78840.1"/>
    </source>
</evidence>
<dbReference type="RefSeq" id="WP_167131004.1">
    <property type="nucleotide sequence ID" value="NZ_JAANCM010000021.1"/>
</dbReference>
<protein>
    <submittedName>
        <fullName evidence="3">Uncharacterized protein</fullName>
    </submittedName>
</protein>
<dbReference type="Proteomes" id="UP001155840">
    <property type="component" value="Unassembled WGS sequence"/>
</dbReference>
<organism evidence="3 4">
    <name type="scientific">Ferranicluibacter rubi</name>
    <dbReference type="NCBI Taxonomy" id="2715133"/>
    <lineage>
        <taxon>Bacteria</taxon>
        <taxon>Pseudomonadati</taxon>
        <taxon>Pseudomonadota</taxon>
        <taxon>Alphaproteobacteria</taxon>
        <taxon>Hyphomicrobiales</taxon>
        <taxon>Rhizobiaceae</taxon>
        <taxon>Ferranicluibacter</taxon>
    </lineage>
</organism>
<dbReference type="EMBL" id="JAANCM010000021">
    <property type="protein sequence ID" value="NHT78840.1"/>
    <property type="molecule type" value="Genomic_DNA"/>
</dbReference>
<feature type="region of interest" description="Disordered" evidence="1">
    <location>
        <begin position="168"/>
        <end position="195"/>
    </location>
</feature>